<name>A0A5C7SF32_THASP</name>
<evidence type="ECO:0000313" key="2">
    <source>
        <dbReference type="Proteomes" id="UP000321192"/>
    </source>
</evidence>
<evidence type="ECO:0000313" key="1">
    <source>
        <dbReference type="EMBL" id="TXH81171.1"/>
    </source>
</evidence>
<accession>A0A5C7SF32</accession>
<dbReference type="Proteomes" id="UP000321192">
    <property type="component" value="Unassembled WGS sequence"/>
</dbReference>
<sequence length="342" mass="38452">MKHQGLQRSAVIDIQGLTALWDFGWLRPQELGRLLWPEATHQVKYAERIARRWSEKGLVLSRKLPAHNGTAMVLSESGARLLRESIGVAAQSGKDWGETRNGAWMAPRWWRHDLIANSLLSILAASGHHVIPERKLRRENRSAKIPDGLAISPNRKDIFWIEIESARKSGRPMREMAHHMARVATGKAPMLSGIKANKVLVGYVKDIVDERGYRLDHRARTLGAIRAMAPADLKVTTCELSLKGAAVASFRNHEFTIASDMVSCRVREWDHLWHEDPENEDATTCTWGSLVFSYWEEETNCWGWQVVDPRQLGPDGYPKNVASSNATSAEGARRALAEVSLE</sequence>
<organism evidence="1 2">
    <name type="scientific">Thauera aminoaromatica</name>
    <dbReference type="NCBI Taxonomy" id="164330"/>
    <lineage>
        <taxon>Bacteria</taxon>
        <taxon>Pseudomonadati</taxon>
        <taxon>Pseudomonadota</taxon>
        <taxon>Betaproteobacteria</taxon>
        <taxon>Rhodocyclales</taxon>
        <taxon>Zoogloeaceae</taxon>
        <taxon>Thauera</taxon>
    </lineage>
</organism>
<proteinExistence type="predicted"/>
<gene>
    <name evidence="1" type="ORF">E6Q80_17585</name>
</gene>
<dbReference type="AlphaFoldDB" id="A0A5C7SF32"/>
<reference evidence="1 2" key="1">
    <citation type="submission" date="2018-09" db="EMBL/GenBank/DDBJ databases">
        <title>Metagenome Assembled Genomes from an Advanced Water Purification Facility.</title>
        <authorList>
            <person name="Stamps B.W."/>
            <person name="Spear J.R."/>
        </authorList>
    </citation>
    <scope>NUCLEOTIDE SEQUENCE [LARGE SCALE GENOMIC DNA]</scope>
    <source>
        <strain evidence="1">Bin_27_1</strain>
    </source>
</reference>
<protein>
    <submittedName>
        <fullName evidence="1">Uncharacterized protein</fullName>
    </submittedName>
</protein>
<comment type="caution">
    <text evidence="1">The sequence shown here is derived from an EMBL/GenBank/DDBJ whole genome shotgun (WGS) entry which is preliminary data.</text>
</comment>
<dbReference type="RefSeq" id="WP_276660827.1">
    <property type="nucleotide sequence ID" value="NZ_SSFD01000287.1"/>
</dbReference>
<dbReference type="EMBL" id="SSFD01000287">
    <property type="protein sequence ID" value="TXH81171.1"/>
    <property type="molecule type" value="Genomic_DNA"/>
</dbReference>